<dbReference type="EMBL" id="KN846960">
    <property type="protein sequence ID" value="KIW66014.1"/>
    <property type="molecule type" value="Genomic_DNA"/>
</dbReference>
<organism evidence="10 11">
    <name type="scientific">Phialophora macrospora</name>
    <dbReference type="NCBI Taxonomy" id="1851006"/>
    <lineage>
        <taxon>Eukaryota</taxon>
        <taxon>Fungi</taxon>
        <taxon>Dikarya</taxon>
        <taxon>Ascomycota</taxon>
        <taxon>Pezizomycotina</taxon>
        <taxon>Eurotiomycetes</taxon>
        <taxon>Chaetothyriomycetidae</taxon>
        <taxon>Chaetothyriales</taxon>
        <taxon>Herpotrichiellaceae</taxon>
        <taxon>Phialophora</taxon>
    </lineage>
</organism>
<evidence type="ECO:0000256" key="5">
    <source>
        <dbReference type="ARBA" id="ARBA00023125"/>
    </source>
</evidence>
<feature type="domain" description="Zn(2)-C6 fungal-type" evidence="9">
    <location>
        <begin position="29"/>
        <end position="57"/>
    </location>
</feature>
<dbReference type="GO" id="GO:0045944">
    <property type="term" value="P:positive regulation of transcription by RNA polymerase II"/>
    <property type="evidence" value="ECO:0007669"/>
    <property type="project" value="TreeGrafter"/>
</dbReference>
<keyword evidence="5" id="KW-0238">DNA-binding</keyword>
<dbReference type="SUPFAM" id="SSF57701">
    <property type="entry name" value="Zn2/Cys6 DNA-binding domain"/>
    <property type="match status" value="1"/>
</dbReference>
<sequence>MLIKNMGRRTSISTPTTPNTAACRRSVLSCVRCRKRKSKCDRQLPSCSQCLAVGAECRGFNSARGAAIPRSIVHHLENEIAGLELKLAELGYRDPEIPKEIDHNNPSNTKPSVPATAAGMDGSPQMSCPDTEIREQHVAVEHTTSSPTPNTPLRCRRTSSTRDPTKERVIASAEIQSMINATLPVGPSLTDVVRRVRMGLTPSLVLSPEAKEQAQSKTPPQNRDSEPKVDVSILASLPSHVVHTLVKKYVQRMLPVHPFLYEPTIWEQLDRVLLKIPRAEEGGSCPQTVGLDYDFLVIYLILSVSTTLGSAKVGQGARCMAFSEALFKEGIRHLSQNAAYPSDMAWIQVTLLILQYASINPKLGNVWILSGFAMRNCLELGLHREVSESMGLDPLTIDLRRRIFWAAYCMDRSICAALQRPLSIPDPAIDTSVMSVLEDRCITSQGLDHRGQATKKLAIRWIEYRRVQSTIIEVHFQGRLLEPQQTWQEWLAVTERRLWEWYQSDLPHDGWTEFALMHGLVMLHRPSSRVPLPSSTSMSTAFEAACSSAKSCRGQILSGYFPRPWLAAHHTFEMALVVLFCLRHNFEAIALQFSPNEIFEMTKLFTSNLLTISSQGWTEVSEYAAIYERLLGPLLDAIFTRSRPVAAAHTPEQEAELARLLYPSPAHPQELRFADIGGAGVMEDLFSFGAGTLDWDDDLLANDTDSFPLMVF</sequence>
<dbReference type="Proteomes" id="UP000054266">
    <property type="component" value="Unassembled WGS sequence"/>
</dbReference>
<dbReference type="PROSITE" id="PS50048">
    <property type="entry name" value="ZN2_CY6_FUNGAL_2"/>
    <property type="match status" value="1"/>
</dbReference>
<dbReference type="GO" id="GO:0043565">
    <property type="term" value="F:sequence-specific DNA binding"/>
    <property type="evidence" value="ECO:0007669"/>
    <property type="project" value="TreeGrafter"/>
</dbReference>
<comment type="subcellular location">
    <subcellularLocation>
        <location evidence="1">Nucleus</location>
    </subcellularLocation>
</comment>
<dbReference type="HOGENOM" id="CLU_018404_0_0_1"/>
<dbReference type="AlphaFoldDB" id="A0A0D2G1T8"/>
<dbReference type="CDD" id="cd12148">
    <property type="entry name" value="fungal_TF_MHR"/>
    <property type="match status" value="1"/>
</dbReference>
<protein>
    <recommendedName>
        <fullName evidence="9">Zn(2)-C6 fungal-type domain-containing protein</fullName>
    </recommendedName>
</protein>
<dbReference type="CDD" id="cd14723">
    <property type="entry name" value="ZIP_Ppr1"/>
    <property type="match status" value="1"/>
</dbReference>
<evidence type="ECO:0000256" key="2">
    <source>
        <dbReference type="ARBA" id="ARBA00022723"/>
    </source>
</evidence>
<keyword evidence="11" id="KW-1185">Reference proteome</keyword>
<evidence type="ECO:0000256" key="3">
    <source>
        <dbReference type="ARBA" id="ARBA00022833"/>
    </source>
</evidence>
<keyword evidence="6" id="KW-0804">Transcription</keyword>
<evidence type="ECO:0000313" key="11">
    <source>
        <dbReference type="Proteomes" id="UP000054266"/>
    </source>
</evidence>
<dbReference type="GO" id="GO:0006351">
    <property type="term" value="P:DNA-templated transcription"/>
    <property type="evidence" value="ECO:0007669"/>
    <property type="project" value="InterPro"/>
</dbReference>
<accession>A0A0D2G1T8</accession>
<keyword evidence="2" id="KW-0479">Metal-binding</keyword>
<evidence type="ECO:0000313" key="10">
    <source>
        <dbReference type="EMBL" id="KIW66014.1"/>
    </source>
</evidence>
<evidence type="ECO:0000256" key="4">
    <source>
        <dbReference type="ARBA" id="ARBA00023015"/>
    </source>
</evidence>
<dbReference type="SMART" id="SM00066">
    <property type="entry name" value="GAL4"/>
    <property type="match status" value="1"/>
</dbReference>
<feature type="region of interest" description="Disordered" evidence="8">
    <location>
        <begin position="204"/>
        <end position="228"/>
    </location>
</feature>
<evidence type="ECO:0000256" key="1">
    <source>
        <dbReference type="ARBA" id="ARBA00004123"/>
    </source>
</evidence>
<dbReference type="GO" id="GO:0008270">
    <property type="term" value="F:zinc ion binding"/>
    <property type="evidence" value="ECO:0007669"/>
    <property type="project" value="InterPro"/>
</dbReference>
<dbReference type="Pfam" id="PF00172">
    <property type="entry name" value="Zn_clus"/>
    <property type="match status" value="1"/>
</dbReference>
<dbReference type="CDD" id="cd00067">
    <property type="entry name" value="GAL4"/>
    <property type="match status" value="1"/>
</dbReference>
<dbReference type="GO" id="GO:0000981">
    <property type="term" value="F:DNA-binding transcription factor activity, RNA polymerase II-specific"/>
    <property type="evidence" value="ECO:0007669"/>
    <property type="project" value="InterPro"/>
</dbReference>
<feature type="region of interest" description="Disordered" evidence="8">
    <location>
        <begin position="97"/>
        <end position="165"/>
    </location>
</feature>
<dbReference type="Gene3D" id="4.10.240.10">
    <property type="entry name" value="Zn(2)-C6 fungal-type DNA-binding domain"/>
    <property type="match status" value="1"/>
</dbReference>
<evidence type="ECO:0000256" key="7">
    <source>
        <dbReference type="ARBA" id="ARBA00023242"/>
    </source>
</evidence>
<dbReference type="InterPro" id="IPR007219">
    <property type="entry name" value="XnlR_reg_dom"/>
</dbReference>
<dbReference type="GO" id="GO:0005634">
    <property type="term" value="C:nucleus"/>
    <property type="evidence" value="ECO:0007669"/>
    <property type="project" value="UniProtKB-SubCell"/>
</dbReference>
<dbReference type="InterPro" id="IPR036864">
    <property type="entry name" value="Zn2-C6_fun-type_DNA-bd_sf"/>
</dbReference>
<dbReference type="SMART" id="SM00906">
    <property type="entry name" value="Fungal_trans"/>
    <property type="match status" value="1"/>
</dbReference>
<keyword evidence="7" id="KW-0539">Nucleus</keyword>
<keyword evidence="4" id="KW-0805">Transcription regulation</keyword>
<dbReference type="PANTHER" id="PTHR47782">
    <property type="entry name" value="ZN(II)2CYS6 TRANSCRIPTION FACTOR (EUROFUNG)-RELATED"/>
    <property type="match status" value="1"/>
</dbReference>
<keyword evidence="3" id="KW-0862">Zinc</keyword>
<dbReference type="InterPro" id="IPR052202">
    <property type="entry name" value="Yeast_MetPath_Reg"/>
</dbReference>
<proteinExistence type="predicted"/>
<evidence type="ECO:0000256" key="6">
    <source>
        <dbReference type="ARBA" id="ARBA00023163"/>
    </source>
</evidence>
<name>A0A0D2G1T8_9EURO</name>
<evidence type="ECO:0000256" key="8">
    <source>
        <dbReference type="SAM" id="MobiDB-lite"/>
    </source>
</evidence>
<gene>
    <name evidence="10" type="ORF">PV04_08222</name>
</gene>
<dbReference type="STRING" id="5601.A0A0D2G1T8"/>
<evidence type="ECO:0000259" key="9">
    <source>
        <dbReference type="PROSITE" id="PS50048"/>
    </source>
</evidence>
<dbReference type="PANTHER" id="PTHR47782:SF1">
    <property type="entry name" value="PYRIMIDINE PATHWAY REGULATORY PROTEIN 1"/>
    <property type="match status" value="1"/>
</dbReference>
<dbReference type="Pfam" id="PF04082">
    <property type="entry name" value="Fungal_trans"/>
    <property type="match status" value="1"/>
</dbReference>
<dbReference type="PROSITE" id="PS00463">
    <property type="entry name" value="ZN2_CY6_FUNGAL_1"/>
    <property type="match status" value="1"/>
</dbReference>
<reference evidence="10 11" key="1">
    <citation type="submission" date="2015-01" db="EMBL/GenBank/DDBJ databases">
        <title>The Genome Sequence of Capronia semiimmersa CBS27337.</title>
        <authorList>
            <consortium name="The Broad Institute Genomics Platform"/>
            <person name="Cuomo C."/>
            <person name="de Hoog S."/>
            <person name="Gorbushina A."/>
            <person name="Stielow B."/>
            <person name="Teixiera M."/>
            <person name="Abouelleil A."/>
            <person name="Chapman S.B."/>
            <person name="Priest M."/>
            <person name="Young S.K."/>
            <person name="Wortman J."/>
            <person name="Nusbaum C."/>
            <person name="Birren B."/>
        </authorList>
    </citation>
    <scope>NUCLEOTIDE SEQUENCE [LARGE SCALE GENOMIC DNA]</scope>
    <source>
        <strain evidence="10 11">CBS 27337</strain>
    </source>
</reference>
<dbReference type="InterPro" id="IPR001138">
    <property type="entry name" value="Zn2Cys6_DnaBD"/>
</dbReference>
<feature type="compositionally biased region" description="Basic and acidic residues" evidence="8">
    <location>
        <begin position="131"/>
        <end position="140"/>
    </location>
</feature>